<proteinExistence type="predicted"/>
<dbReference type="PANTHER" id="PTHR33116">
    <property type="entry name" value="REVERSE TRANSCRIPTASE ZINC-BINDING DOMAIN-CONTAINING PROTEIN-RELATED-RELATED"/>
    <property type="match status" value="1"/>
</dbReference>
<dbReference type="PANTHER" id="PTHR33116:SF78">
    <property type="entry name" value="OS12G0587133 PROTEIN"/>
    <property type="match status" value="1"/>
</dbReference>
<dbReference type="Pfam" id="PF00078">
    <property type="entry name" value="RVT_1"/>
    <property type="match status" value="1"/>
</dbReference>
<dbReference type="PROSITE" id="PS50878">
    <property type="entry name" value="RT_POL"/>
    <property type="match status" value="1"/>
</dbReference>
<protein>
    <submittedName>
        <fullName evidence="2">Putative ribonuclease H protein</fullName>
    </submittedName>
</protein>
<dbReference type="SUPFAM" id="SSF56219">
    <property type="entry name" value="DNase I-like"/>
    <property type="match status" value="1"/>
</dbReference>
<dbReference type="AlphaFoldDB" id="A0A438JXW7"/>
<dbReference type="Proteomes" id="UP000288805">
    <property type="component" value="Unassembled WGS sequence"/>
</dbReference>
<comment type="caution">
    <text evidence="2">The sequence shown here is derived from an EMBL/GenBank/DDBJ whole genome shotgun (WGS) entry which is preliminary data.</text>
</comment>
<name>A0A438JXW7_VITVI</name>
<reference evidence="2 3" key="1">
    <citation type="journal article" date="2018" name="PLoS Genet.">
        <title>Population sequencing reveals clonal diversity and ancestral inbreeding in the grapevine cultivar Chardonnay.</title>
        <authorList>
            <person name="Roach M.J."/>
            <person name="Johnson D.L."/>
            <person name="Bohlmann J."/>
            <person name="van Vuuren H.J."/>
            <person name="Jones S.J."/>
            <person name="Pretorius I.S."/>
            <person name="Schmidt S.A."/>
            <person name="Borneman A.R."/>
        </authorList>
    </citation>
    <scope>NUCLEOTIDE SEQUENCE [LARGE SCALE GENOMIC DNA]</scope>
    <source>
        <strain evidence="3">cv. Chardonnay</strain>
        <tissue evidence="2">Leaf</tissue>
    </source>
</reference>
<dbReference type="Gene3D" id="3.60.10.10">
    <property type="entry name" value="Endonuclease/exonuclease/phosphatase"/>
    <property type="match status" value="1"/>
</dbReference>
<dbReference type="Pfam" id="PF13966">
    <property type="entry name" value="zf-RVT"/>
    <property type="match status" value="1"/>
</dbReference>
<dbReference type="InterPro" id="IPR000477">
    <property type="entry name" value="RT_dom"/>
</dbReference>
<evidence type="ECO:0000259" key="1">
    <source>
        <dbReference type="PROSITE" id="PS50878"/>
    </source>
</evidence>
<accession>A0A438JXW7</accession>
<dbReference type="CDD" id="cd01650">
    <property type="entry name" value="RT_nLTR_like"/>
    <property type="match status" value="1"/>
</dbReference>
<dbReference type="SUPFAM" id="SSF56672">
    <property type="entry name" value="DNA/RNA polymerases"/>
    <property type="match status" value="1"/>
</dbReference>
<dbReference type="InterPro" id="IPR026960">
    <property type="entry name" value="RVT-Znf"/>
</dbReference>
<feature type="domain" description="Reverse transcriptase" evidence="1">
    <location>
        <begin position="309"/>
        <end position="564"/>
    </location>
</feature>
<sequence>MSQMSLGVVRSLGVGRFLDWGVLNARGATGGVLVFWDKRVLELEGMEVGLFSVSCRFKNCEDGFNWIFSGVYGPTVKRYRELFWEELGAIRGLWSDPWCIGGDFQFNQGGPFTWSGGLNNQAMTRLDRFLVLEDWEGHFKGAAQCTLPRPVSDHFPILLDGGGVRRGPVPFRFENMWLKEEGFKDLLKGWWQSLSFNGSFSFILAEKLKALKAILKSWNKDVFGQVGVNKKVALDKVNFWDGLDFNRIGDEDAARLEEVFLEEEVLKALSDLNEDKALGPDGFPIRFWQFCWDEPKFDLPGPNPKKPGAEELRDFKPISLVGGLYKLLAKVLANRLKKVVGKVVSSAQNAFVEGRQILDAALIANEAIDSLLKRNESGVLCKLDLEKAYDHINWNFLLFVLQSIGFGEKWIGWISWCISTATFLVLINGTPEGYFNSSRGLRQGDPLSPYLFVIGMEALSRLIHRAVGGGFLSGCRVDGRGGNGALVSHLLFADDMLVFCEASEDQMVHLSWLLMWFEAISGLRINLDKSEILPVGRVENLENLALKAGCKVGRLPSSYLGIPLGANHKSVAVWDGVEERFRKRLALWKRQFISKGGRITLIRSTLSSMPIYLMSLLRMPRVVSLRLEKIQRDFLWGGGALERKPHLVNWDTVCMDKRKGGLGVRRLSILSRALLCKWNWRFAIERENFWRHVISRKFGEEEGGWSSREVRESYGVGFWKEIRKEGALMQNKVVFLVGNGRRVKFWKDIWWGNSPLCISFPSLYAFASSKEAWVEEFWDTSGVEGAWSPRLSRPFNDWEVEEVERLLLTIRGARLSPLMEDRMMWKVTSNGSFSVKSLYNDLSSRRAGLFPHGLIWNPSVPSKVSFFAWEASWGKVLTMDQLKKRGWAVANRCFLCCEEEESIDHILIHCSKVRALWELLFALFGVCWVLPSSARETLIEWRGFMLGKKHRKVWKAAPLCLFWEVWMERNRIAFDNEDFSVHRLKNSFVCNLWGWTKSIVNEGPLTLPSFLDWLGAR</sequence>
<evidence type="ECO:0000313" key="3">
    <source>
        <dbReference type="Proteomes" id="UP000288805"/>
    </source>
</evidence>
<organism evidence="2 3">
    <name type="scientific">Vitis vinifera</name>
    <name type="common">Grape</name>
    <dbReference type="NCBI Taxonomy" id="29760"/>
    <lineage>
        <taxon>Eukaryota</taxon>
        <taxon>Viridiplantae</taxon>
        <taxon>Streptophyta</taxon>
        <taxon>Embryophyta</taxon>
        <taxon>Tracheophyta</taxon>
        <taxon>Spermatophyta</taxon>
        <taxon>Magnoliopsida</taxon>
        <taxon>eudicotyledons</taxon>
        <taxon>Gunneridae</taxon>
        <taxon>Pentapetalae</taxon>
        <taxon>rosids</taxon>
        <taxon>Vitales</taxon>
        <taxon>Vitaceae</taxon>
        <taxon>Viteae</taxon>
        <taxon>Vitis</taxon>
    </lineage>
</organism>
<evidence type="ECO:0000313" key="2">
    <source>
        <dbReference type="EMBL" id="RVX13785.1"/>
    </source>
</evidence>
<gene>
    <name evidence="2" type="primary">VvCHDp000001_792</name>
    <name evidence="2" type="ORF">CK203_010168</name>
</gene>
<dbReference type="InterPro" id="IPR043502">
    <property type="entry name" value="DNA/RNA_pol_sf"/>
</dbReference>
<dbReference type="InterPro" id="IPR036691">
    <property type="entry name" value="Endo/exonu/phosph_ase_sf"/>
</dbReference>
<dbReference type="EMBL" id="QGNW01000023">
    <property type="protein sequence ID" value="RVX13785.1"/>
    <property type="molecule type" value="Genomic_DNA"/>
</dbReference>